<evidence type="ECO:0000313" key="5">
    <source>
        <dbReference type="EMBL" id="MBB5220065.1"/>
    </source>
</evidence>
<dbReference type="SUPFAM" id="SSF53822">
    <property type="entry name" value="Periplasmic binding protein-like I"/>
    <property type="match status" value="1"/>
</dbReference>
<dbReference type="AlphaFoldDB" id="A0A840SH90"/>
<accession>A0A840SH90</accession>
<keyword evidence="7" id="KW-1185">Reference proteome</keyword>
<evidence type="ECO:0000256" key="3">
    <source>
        <dbReference type="ARBA" id="ARBA00022729"/>
    </source>
</evidence>
<keyword evidence="5" id="KW-0762">Sugar transport</keyword>
<dbReference type="Proteomes" id="UP000593591">
    <property type="component" value="Chromosome"/>
</dbReference>
<evidence type="ECO:0000256" key="2">
    <source>
        <dbReference type="ARBA" id="ARBA00007639"/>
    </source>
</evidence>
<dbReference type="EMBL" id="CP031517">
    <property type="protein sequence ID" value="QOS40623.1"/>
    <property type="molecule type" value="Genomic_DNA"/>
</dbReference>
<comment type="similarity">
    <text evidence="2">Belongs to the bacterial solute-binding protein 2 family.</text>
</comment>
<evidence type="ECO:0000313" key="6">
    <source>
        <dbReference type="EMBL" id="QOS40623.1"/>
    </source>
</evidence>
<proteinExistence type="inferred from homology"/>
<dbReference type="InterPro" id="IPR025997">
    <property type="entry name" value="SBP_2_dom"/>
</dbReference>
<dbReference type="PANTHER" id="PTHR46847:SF3">
    <property type="entry name" value="GALACTOFURANOSE-BINDING PROTEIN YTFQ"/>
    <property type="match status" value="1"/>
</dbReference>
<gene>
    <name evidence="6" type="ORF">DYE49_09185</name>
    <name evidence="5" type="ORF">HNP77_002455</name>
</gene>
<dbReference type="Gene3D" id="3.40.50.2300">
    <property type="match status" value="2"/>
</dbReference>
<sequence>MKKISAVLGALAAAAVMFTGCQKQDLIVGFVQAGHESAWRIANTESFEQAFGKDSGYILDMHDCNGSRDLQIEVIRKLLDDGVDYLVIAPVVEDGWEEVLHEAKEADVPVILCDRQISADSNLYECWVGSYFVGEGRNAVNWLENYLKEIEWKKERTFIVHLQGTKGSSAQKGRTQGLEEGLRNHPEWKLLGFDNGNFSESGGYIAMKKIIASIGIDMIDVVYAENDDMAIGAVEAIRETGKEPGKDIIIISFDAGRRALELVKQGVINCDVECNPMHGPLVKNIIDQKEKGIEPEKIMNVKESLYDITNVDEVLETRTY</sequence>
<feature type="domain" description="Periplasmic binding protein" evidence="4">
    <location>
        <begin position="28"/>
        <end position="269"/>
    </location>
</feature>
<dbReference type="PROSITE" id="PS51257">
    <property type="entry name" value="PROKAR_LIPOPROTEIN"/>
    <property type="match status" value="1"/>
</dbReference>
<protein>
    <submittedName>
        <fullName evidence="6">LacI family transcriptional regulator</fullName>
    </submittedName>
    <submittedName>
        <fullName evidence="5">Simple sugar transport system substrate-binding protein</fullName>
    </submittedName>
</protein>
<dbReference type="GO" id="GO:0030246">
    <property type="term" value="F:carbohydrate binding"/>
    <property type="evidence" value="ECO:0007669"/>
    <property type="project" value="UniProtKB-ARBA"/>
</dbReference>
<dbReference type="RefSeq" id="WP_184653771.1">
    <property type="nucleotide sequence ID" value="NZ_JACHFR010000005.1"/>
</dbReference>
<evidence type="ECO:0000313" key="8">
    <source>
        <dbReference type="Proteomes" id="UP000593591"/>
    </source>
</evidence>
<evidence type="ECO:0000256" key="1">
    <source>
        <dbReference type="ARBA" id="ARBA00004196"/>
    </source>
</evidence>
<evidence type="ECO:0000259" key="4">
    <source>
        <dbReference type="Pfam" id="PF13407"/>
    </source>
</evidence>
<keyword evidence="3" id="KW-0732">Signal</keyword>
<reference evidence="5 7" key="2">
    <citation type="submission" date="2020-08" db="EMBL/GenBank/DDBJ databases">
        <title>Genomic Encyclopedia of Type Strains, Phase IV (KMG-IV): sequencing the most valuable type-strain genomes for metagenomic binning, comparative biology and taxonomic classification.</title>
        <authorList>
            <person name="Goeker M."/>
        </authorList>
    </citation>
    <scope>NUCLEOTIDE SEQUENCE [LARGE SCALE GENOMIC DNA]</scope>
    <source>
        <strain evidence="5 7">DSM 103679</strain>
    </source>
</reference>
<dbReference type="InterPro" id="IPR028082">
    <property type="entry name" value="Peripla_BP_I"/>
</dbReference>
<comment type="subcellular location">
    <subcellularLocation>
        <location evidence="1">Cell envelope</location>
    </subcellularLocation>
</comment>
<dbReference type="PANTHER" id="PTHR46847">
    <property type="entry name" value="D-ALLOSE-BINDING PERIPLASMIC PROTEIN-RELATED"/>
    <property type="match status" value="1"/>
</dbReference>
<dbReference type="Pfam" id="PF13407">
    <property type="entry name" value="Peripla_BP_4"/>
    <property type="match status" value="1"/>
</dbReference>
<dbReference type="KEGG" id="trc:DYE49_09185"/>
<reference evidence="6 8" key="1">
    <citation type="submission" date="2018-08" db="EMBL/GenBank/DDBJ databases">
        <title>The first complete genome of Treponema rectale (CHPAT), a commensal spirochete of the bovine rectum.</title>
        <authorList>
            <person name="Staton G.J."/>
            <person name="Clegg S.R."/>
            <person name="Carter S.D."/>
            <person name="Radford A.D."/>
            <person name="Darby A."/>
            <person name="Hall N."/>
            <person name="Birtles R.J."/>
            <person name="Evans N.J."/>
        </authorList>
    </citation>
    <scope>NUCLEOTIDE SEQUENCE [LARGE SCALE GENOMIC DNA]</scope>
    <source>
        <strain evidence="6 8">CHPA</strain>
    </source>
</reference>
<keyword evidence="5" id="KW-0813">Transport</keyword>
<dbReference type="Proteomes" id="UP000578697">
    <property type="component" value="Unassembled WGS sequence"/>
</dbReference>
<evidence type="ECO:0000313" key="7">
    <source>
        <dbReference type="Proteomes" id="UP000578697"/>
    </source>
</evidence>
<dbReference type="CDD" id="cd06309">
    <property type="entry name" value="PBP1_galactofuranose_YtfQ-like"/>
    <property type="match status" value="1"/>
</dbReference>
<name>A0A840SH90_9SPIR</name>
<organism evidence="5 7">
    <name type="scientific">Treponema rectale</name>
    <dbReference type="NCBI Taxonomy" id="744512"/>
    <lineage>
        <taxon>Bacteria</taxon>
        <taxon>Pseudomonadati</taxon>
        <taxon>Spirochaetota</taxon>
        <taxon>Spirochaetia</taxon>
        <taxon>Spirochaetales</taxon>
        <taxon>Treponemataceae</taxon>
        <taxon>Treponema</taxon>
    </lineage>
</organism>
<dbReference type="GO" id="GO:0030313">
    <property type="term" value="C:cell envelope"/>
    <property type="evidence" value="ECO:0007669"/>
    <property type="project" value="UniProtKB-SubCell"/>
</dbReference>
<dbReference type="EMBL" id="JACHFR010000005">
    <property type="protein sequence ID" value="MBB5220065.1"/>
    <property type="molecule type" value="Genomic_DNA"/>
</dbReference>